<gene>
    <name evidence="2" type="ORF">Tco_0939558</name>
</gene>
<organism evidence="2 3">
    <name type="scientific">Tanacetum coccineum</name>
    <dbReference type="NCBI Taxonomy" id="301880"/>
    <lineage>
        <taxon>Eukaryota</taxon>
        <taxon>Viridiplantae</taxon>
        <taxon>Streptophyta</taxon>
        <taxon>Embryophyta</taxon>
        <taxon>Tracheophyta</taxon>
        <taxon>Spermatophyta</taxon>
        <taxon>Magnoliopsida</taxon>
        <taxon>eudicotyledons</taxon>
        <taxon>Gunneridae</taxon>
        <taxon>Pentapetalae</taxon>
        <taxon>asterids</taxon>
        <taxon>campanulids</taxon>
        <taxon>Asterales</taxon>
        <taxon>Asteraceae</taxon>
        <taxon>Asteroideae</taxon>
        <taxon>Anthemideae</taxon>
        <taxon>Anthemidinae</taxon>
        <taxon>Tanacetum</taxon>
    </lineage>
</organism>
<keyword evidence="3" id="KW-1185">Reference proteome</keyword>
<name>A0ABQ5DM54_9ASTR</name>
<comment type="caution">
    <text evidence="2">The sequence shown here is derived from an EMBL/GenBank/DDBJ whole genome shotgun (WGS) entry which is preliminary data.</text>
</comment>
<evidence type="ECO:0000256" key="1">
    <source>
        <dbReference type="SAM" id="MobiDB-lite"/>
    </source>
</evidence>
<reference evidence="2" key="2">
    <citation type="submission" date="2022-01" db="EMBL/GenBank/DDBJ databases">
        <authorList>
            <person name="Yamashiro T."/>
            <person name="Shiraishi A."/>
            <person name="Satake H."/>
            <person name="Nakayama K."/>
        </authorList>
    </citation>
    <scope>NUCLEOTIDE SEQUENCE</scope>
</reference>
<evidence type="ECO:0000313" key="2">
    <source>
        <dbReference type="EMBL" id="GJT39693.1"/>
    </source>
</evidence>
<dbReference type="EMBL" id="BQNB010015408">
    <property type="protein sequence ID" value="GJT39693.1"/>
    <property type="molecule type" value="Genomic_DNA"/>
</dbReference>
<protein>
    <recommendedName>
        <fullName evidence="4">Integrase, catalytic region, zinc finger, CCHC-type, peptidase aspartic, catalytic</fullName>
    </recommendedName>
</protein>
<accession>A0ABQ5DM54</accession>
<evidence type="ECO:0000313" key="3">
    <source>
        <dbReference type="Proteomes" id="UP001151760"/>
    </source>
</evidence>
<feature type="compositionally biased region" description="Polar residues" evidence="1">
    <location>
        <begin position="217"/>
        <end position="232"/>
    </location>
</feature>
<evidence type="ECO:0008006" key="4">
    <source>
        <dbReference type="Google" id="ProtNLM"/>
    </source>
</evidence>
<reference evidence="2" key="1">
    <citation type="journal article" date="2022" name="Int. J. Mol. Sci.">
        <title>Draft Genome of Tanacetum Coccineum: Genomic Comparison of Closely Related Tanacetum-Family Plants.</title>
        <authorList>
            <person name="Yamashiro T."/>
            <person name="Shiraishi A."/>
            <person name="Nakayama K."/>
            <person name="Satake H."/>
        </authorList>
    </citation>
    <scope>NUCLEOTIDE SEQUENCE</scope>
</reference>
<dbReference type="Proteomes" id="UP001151760">
    <property type="component" value="Unassembled WGS sequence"/>
</dbReference>
<sequence>MGRLLGLHLRMEERSSYTKIVEVRMKTSQCDEGCFKAIEENAKKHQIRTQQLQDDCDVEAKNIILNGLPPDVYAFVNHQEAAKDIWDRVKLLMKGTELSYQERKMTMQQVQVNTKFLNALPPEWSKFVTDVKLAKSLYTTNYDKLYAYLCQHERHANEQGEDPIECINKAMTFLSAMALRFLPSNNQLRMSSNSKNQATIQDGRVTVQQVQRRQTQSFTGTGNRGIATTSRGNYATGQAKDKLILVKAQEAGQILDEEQLAFIILDKENQMNKIINESVSAELERYKEHVTIFEQRINTDHEKLMDSQMDYLIGKRNAKVVALQQEIDTLKETLSTQEIVKESKYIDKEIYQRI</sequence>
<feature type="region of interest" description="Disordered" evidence="1">
    <location>
        <begin position="212"/>
        <end position="232"/>
    </location>
</feature>
<proteinExistence type="predicted"/>